<keyword evidence="1" id="KW-0732">Signal</keyword>
<feature type="non-terminal residue" evidence="2">
    <location>
        <position position="152"/>
    </location>
</feature>
<reference evidence="2 3" key="1">
    <citation type="journal article" date="2019" name="Nat. Microbiol.">
        <title>Mediterranean grassland soil C-N compound turnover is dependent on rainfall and depth, and is mediated by genomically divergent microorganisms.</title>
        <authorList>
            <person name="Diamond S."/>
            <person name="Andeer P.F."/>
            <person name="Li Z."/>
            <person name="Crits-Christoph A."/>
            <person name="Burstein D."/>
            <person name="Anantharaman K."/>
            <person name="Lane K.R."/>
            <person name="Thomas B.C."/>
            <person name="Pan C."/>
            <person name="Northen T.R."/>
            <person name="Banfield J.F."/>
        </authorList>
    </citation>
    <scope>NUCLEOTIDE SEQUENCE [LARGE SCALE GENOMIC DNA]</scope>
    <source>
        <strain evidence="2">WS_10</strain>
    </source>
</reference>
<comment type="caution">
    <text evidence="2">The sequence shown here is derived from an EMBL/GenBank/DDBJ whole genome shotgun (WGS) entry which is preliminary data.</text>
</comment>
<dbReference type="PROSITE" id="PS51257">
    <property type="entry name" value="PROKAR_LIPOPROTEIN"/>
    <property type="match status" value="1"/>
</dbReference>
<accession>A0A538U797</accession>
<evidence type="ECO:0000256" key="1">
    <source>
        <dbReference type="SAM" id="SignalP"/>
    </source>
</evidence>
<dbReference type="Proteomes" id="UP000319836">
    <property type="component" value="Unassembled WGS sequence"/>
</dbReference>
<feature type="signal peptide" evidence="1">
    <location>
        <begin position="1"/>
        <end position="22"/>
    </location>
</feature>
<gene>
    <name evidence="2" type="ORF">E6K80_04635</name>
</gene>
<organism evidence="2 3">
    <name type="scientific">Eiseniibacteriota bacterium</name>
    <dbReference type="NCBI Taxonomy" id="2212470"/>
    <lineage>
        <taxon>Bacteria</taxon>
        <taxon>Candidatus Eiseniibacteriota</taxon>
    </lineage>
</organism>
<feature type="chain" id="PRO_5021932352" description="Lipocalin-like domain-containing protein" evidence="1">
    <location>
        <begin position="23"/>
        <end position="152"/>
    </location>
</feature>
<protein>
    <recommendedName>
        <fullName evidence="4">Lipocalin-like domain-containing protein</fullName>
    </recommendedName>
</protein>
<evidence type="ECO:0000313" key="3">
    <source>
        <dbReference type="Proteomes" id="UP000319836"/>
    </source>
</evidence>
<evidence type="ECO:0000313" key="2">
    <source>
        <dbReference type="EMBL" id="TMQ71775.1"/>
    </source>
</evidence>
<dbReference type="AlphaFoldDB" id="A0A538U797"/>
<name>A0A538U797_UNCEI</name>
<sequence length="152" mass="17263">MKSLSWLGLASLALLVSSCASSVYSSGSPNTSPYYQATNFNGDWRLVAARSDNSTDWIDERNRFDPDDWGFTQGSSSYSGMSDRYRWGAWFLPDQIRIEGDDQALQIQDVNGNSLAEIDVNNGYQYGSYNNYQGNMRAHWINQQRFQVERDG</sequence>
<dbReference type="EMBL" id="VBPA01000103">
    <property type="protein sequence ID" value="TMQ71775.1"/>
    <property type="molecule type" value="Genomic_DNA"/>
</dbReference>
<proteinExistence type="predicted"/>
<evidence type="ECO:0008006" key="4">
    <source>
        <dbReference type="Google" id="ProtNLM"/>
    </source>
</evidence>